<reference evidence="6 7" key="1">
    <citation type="submission" date="2023-01" db="EMBL/GenBank/DDBJ databases">
        <title>Draft genome sequence of Nocardiopsis sp. RSe5-2 isolated from halophytes.</title>
        <authorList>
            <person name="Duangmal K."/>
            <person name="Chantavorakit T."/>
        </authorList>
    </citation>
    <scope>NUCLEOTIDE SEQUENCE [LARGE SCALE GENOMIC DNA]</scope>
    <source>
        <strain evidence="6 7">RSe5-2</strain>
    </source>
</reference>
<dbReference type="PANTHER" id="PTHR30055:SF234">
    <property type="entry name" value="HTH-TYPE TRANSCRIPTIONAL REGULATOR BETI"/>
    <property type="match status" value="1"/>
</dbReference>
<dbReference type="Pfam" id="PF00440">
    <property type="entry name" value="TetR_N"/>
    <property type="match status" value="1"/>
</dbReference>
<gene>
    <name evidence="6" type="ORF">O4J56_12365</name>
</gene>
<evidence type="ECO:0000313" key="7">
    <source>
        <dbReference type="Proteomes" id="UP001527866"/>
    </source>
</evidence>
<protein>
    <submittedName>
        <fullName evidence="6">Helix-turn-helix domain containing protein</fullName>
    </submittedName>
</protein>
<sequence length="217" mass="23793">MTDGGEDASGLRADARRNRRMVIDAARETIAERGADAPLEEIARRAGVGIATLYRRFPDRLSLVRAVAEDNMRVFGEEAERAQAEEPDPWRALTRVCHAAVERRVGMLLPSMLPHLREALSEHGTLWKRRAEVVGRLEGLLAEAQREGLVRGDIGLGDLLLGIVKLARPLPGMDAELDGEAAHRQLALYLEGLQAARPGPGAHRPRTIADVDRELGI</sequence>
<dbReference type="SUPFAM" id="SSF46689">
    <property type="entry name" value="Homeodomain-like"/>
    <property type="match status" value="1"/>
</dbReference>
<evidence type="ECO:0000256" key="4">
    <source>
        <dbReference type="PROSITE-ProRule" id="PRU00335"/>
    </source>
</evidence>
<dbReference type="PRINTS" id="PR00455">
    <property type="entry name" value="HTHTETR"/>
</dbReference>
<dbReference type="InterPro" id="IPR050109">
    <property type="entry name" value="HTH-type_TetR-like_transc_reg"/>
</dbReference>
<dbReference type="EMBL" id="JAQFWQ010000029">
    <property type="protein sequence ID" value="MDA2811428.1"/>
    <property type="molecule type" value="Genomic_DNA"/>
</dbReference>
<dbReference type="RefSeq" id="WP_270685883.1">
    <property type="nucleotide sequence ID" value="NZ_JAQFWQ010000029.1"/>
</dbReference>
<evidence type="ECO:0000256" key="2">
    <source>
        <dbReference type="ARBA" id="ARBA00023125"/>
    </source>
</evidence>
<dbReference type="Proteomes" id="UP001527866">
    <property type="component" value="Unassembled WGS sequence"/>
</dbReference>
<comment type="caution">
    <text evidence="6">The sequence shown here is derived from an EMBL/GenBank/DDBJ whole genome shotgun (WGS) entry which is preliminary data.</text>
</comment>
<dbReference type="PANTHER" id="PTHR30055">
    <property type="entry name" value="HTH-TYPE TRANSCRIPTIONAL REGULATOR RUTR"/>
    <property type="match status" value="1"/>
</dbReference>
<keyword evidence="3" id="KW-0804">Transcription</keyword>
<evidence type="ECO:0000259" key="5">
    <source>
        <dbReference type="PROSITE" id="PS50977"/>
    </source>
</evidence>
<dbReference type="SUPFAM" id="SSF48498">
    <property type="entry name" value="Tetracyclin repressor-like, C-terminal domain"/>
    <property type="match status" value="1"/>
</dbReference>
<dbReference type="PROSITE" id="PS50977">
    <property type="entry name" value="HTH_TETR_2"/>
    <property type="match status" value="1"/>
</dbReference>
<dbReference type="InterPro" id="IPR036271">
    <property type="entry name" value="Tet_transcr_reg_TetR-rel_C_sf"/>
</dbReference>
<evidence type="ECO:0000313" key="6">
    <source>
        <dbReference type="EMBL" id="MDA2811428.1"/>
    </source>
</evidence>
<evidence type="ECO:0000256" key="3">
    <source>
        <dbReference type="ARBA" id="ARBA00023163"/>
    </source>
</evidence>
<dbReference type="Pfam" id="PF21597">
    <property type="entry name" value="TetR_C_43"/>
    <property type="match status" value="1"/>
</dbReference>
<evidence type="ECO:0000256" key="1">
    <source>
        <dbReference type="ARBA" id="ARBA00023015"/>
    </source>
</evidence>
<accession>A0ABT4U395</accession>
<keyword evidence="2 4" id="KW-0238">DNA-binding</keyword>
<feature type="DNA-binding region" description="H-T-H motif" evidence="4">
    <location>
        <begin position="38"/>
        <end position="57"/>
    </location>
</feature>
<proteinExistence type="predicted"/>
<keyword evidence="1" id="KW-0805">Transcription regulation</keyword>
<dbReference type="InterPro" id="IPR001647">
    <property type="entry name" value="HTH_TetR"/>
</dbReference>
<dbReference type="InterPro" id="IPR009057">
    <property type="entry name" value="Homeodomain-like_sf"/>
</dbReference>
<keyword evidence="7" id="KW-1185">Reference proteome</keyword>
<dbReference type="InterPro" id="IPR049445">
    <property type="entry name" value="TetR_SbtR-like_C"/>
</dbReference>
<dbReference type="Gene3D" id="1.10.357.10">
    <property type="entry name" value="Tetracycline Repressor, domain 2"/>
    <property type="match status" value="1"/>
</dbReference>
<feature type="domain" description="HTH tetR-type" evidence="5">
    <location>
        <begin position="16"/>
        <end position="75"/>
    </location>
</feature>
<name>A0ABT4U395_9ACTN</name>
<organism evidence="6 7">
    <name type="scientific">Nocardiopsis endophytica</name>
    <dbReference type="NCBI Taxonomy" id="3018445"/>
    <lineage>
        <taxon>Bacteria</taxon>
        <taxon>Bacillati</taxon>
        <taxon>Actinomycetota</taxon>
        <taxon>Actinomycetes</taxon>
        <taxon>Streptosporangiales</taxon>
        <taxon>Nocardiopsidaceae</taxon>
        <taxon>Nocardiopsis</taxon>
    </lineage>
</organism>